<dbReference type="PROSITE" id="PS00211">
    <property type="entry name" value="ABC_TRANSPORTER_1"/>
    <property type="match status" value="1"/>
</dbReference>
<dbReference type="AlphaFoldDB" id="J0LMG7"/>
<evidence type="ECO:0000313" key="7">
    <source>
        <dbReference type="Proteomes" id="UP000006415"/>
    </source>
</evidence>
<comment type="caution">
    <text evidence="6">The sequence shown here is derived from an EMBL/GenBank/DDBJ whole genome shotgun (WGS) entry which is preliminary data.</text>
</comment>
<dbReference type="InterPro" id="IPR017871">
    <property type="entry name" value="ABC_transporter-like_CS"/>
</dbReference>
<dbReference type="eggNOG" id="COG1131">
    <property type="taxonomic scope" value="Bacteria"/>
</dbReference>
<gene>
    <name evidence="6" type="ORF">HMPREF9156_00872</name>
</gene>
<sequence>MAMKLQVKNIKKSYNSNIVLHSISFNVLPGQIVGLLGPNGAGKSTLLNIICGLTSSDEGEALFNNDRYPKLPSPITKIGTLLNPLWLDTRLTCKKLLELHAHRLMLQSPDHAAQDILKQISLEASANKRVDDLSLGMKQRLALGVALIGNPEMLILDEPINGLDANGVAWMRKKLTNFAQEGKSVLLSSHLMSEVELTATHVAILNHGKIQVYDSLENLQYQKNAVVFGIPDNSTSLLDSLNYHGISVSHVTDNTHKNKYIALNISTRELFQYAVESKTTLDFLAPQHDSLESIYFDYLNK</sequence>
<dbReference type="SMART" id="SM00382">
    <property type="entry name" value="AAA"/>
    <property type="match status" value="1"/>
</dbReference>
<dbReference type="InterPro" id="IPR027417">
    <property type="entry name" value="P-loop_NTPase"/>
</dbReference>
<keyword evidence="2" id="KW-0813">Transport</keyword>
<accession>J0LMG7</accession>
<dbReference type="OrthoDB" id="9804819at2"/>
<dbReference type="InterPro" id="IPR003593">
    <property type="entry name" value="AAA+_ATPase"/>
</dbReference>
<dbReference type="RefSeq" id="WP_007147936.1">
    <property type="nucleotide sequence ID" value="NZ_AKCI01000001.1"/>
</dbReference>
<dbReference type="PROSITE" id="PS50893">
    <property type="entry name" value="ABC_TRANSPORTER_2"/>
    <property type="match status" value="1"/>
</dbReference>
<dbReference type="InterPro" id="IPR003439">
    <property type="entry name" value="ABC_transporter-like_ATP-bd"/>
</dbReference>
<evidence type="ECO:0000313" key="6">
    <source>
        <dbReference type="EMBL" id="EJD64997.1"/>
    </source>
</evidence>
<dbReference type="Proteomes" id="UP000006415">
    <property type="component" value="Unassembled WGS sequence"/>
</dbReference>
<evidence type="ECO:0000259" key="5">
    <source>
        <dbReference type="PROSITE" id="PS50893"/>
    </source>
</evidence>
<comment type="similarity">
    <text evidence="1">Belongs to the ABC transporter superfamily.</text>
</comment>
<dbReference type="HOGENOM" id="CLU_000604_1_2_11"/>
<dbReference type="EMBL" id="AGZS01000003">
    <property type="protein sequence ID" value="EJD64997.1"/>
    <property type="molecule type" value="Genomic_DNA"/>
</dbReference>
<name>J0LMG7_9BIFI</name>
<dbReference type="Pfam" id="PF00005">
    <property type="entry name" value="ABC_tran"/>
    <property type="match status" value="1"/>
</dbReference>
<evidence type="ECO:0000256" key="3">
    <source>
        <dbReference type="ARBA" id="ARBA00022741"/>
    </source>
</evidence>
<dbReference type="GO" id="GO:0005524">
    <property type="term" value="F:ATP binding"/>
    <property type="evidence" value="ECO:0007669"/>
    <property type="project" value="UniProtKB-KW"/>
</dbReference>
<protein>
    <recommendedName>
        <fullName evidence="5">ABC transporter domain-containing protein</fullName>
    </recommendedName>
</protein>
<evidence type="ECO:0000256" key="1">
    <source>
        <dbReference type="ARBA" id="ARBA00005417"/>
    </source>
</evidence>
<evidence type="ECO:0000256" key="4">
    <source>
        <dbReference type="ARBA" id="ARBA00022840"/>
    </source>
</evidence>
<organism evidence="6 7">
    <name type="scientific">Scardovia wiggsiae F0424</name>
    <dbReference type="NCBI Taxonomy" id="857290"/>
    <lineage>
        <taxon>Bacteria</taxon>
        <taxon>Bacillati</taxon>
        <taxon>Actinomycetota</taxon>
        <taxon>Actinomycetes</taxon>
        <taxon>Bifidobacteriales</taxon>
        <taxon>Bifidobacteriaceae</taxon>
        <taxon>Scardovia</taxon>
    </lineage>
</organism>
<dbReference type="PANTHER" id="PTHR43335">
    <property type="entry name" value="ABC TRANSPORTER, ATP-BINDING PROTEIN"/>
    <property type="match status" value="1"/>
</dbReference>
<evidence type="ECO:0000256" key="2">
    <source>
        <dbReference type="ARBA" id="ARBA00022448"/>
    </source>
</evidence>
<keyword evidence="7" id="KW-1185">Reference proteome</keyword>
<dbReference type="GO" id="GO:0016887">
    <property type="term" value="F:ATP hydrolysis activity"/>
    <property type="evidence" value="ECO:0007669"/>
    <property type="project" value="InterPro"/>
</dbReference>
<keyword evidence="4" id="KW-0067">ATP-binding</keyword>
<dbReference type="PANTHER" id="PTHR43335:SF4">
    <property type="entry name" value="ABC TRANSPORTER, ATP-BINDING PROTEIN"/>
    <property type="match status" value="1"/>
</dbReference>
<feature type="domain" description="ABC transporter" evidence="5">
    <location>
        <begin position="5"/>
        <end position="232"/>
    </location>
</feature>
<reference evidence="6 7" key="1">
    <citation type="submission" date="2012-01" db="EMBL/GenBank/DDBJ databases">
        <title>The Genome Sequence of Scardovia wiggsiae F0424.</title>
        <authorList>
            <consortium name="The Broad Institute Genome Sequencing Platform"/>
            <person name="Earl A."/>
            <person name="Ward D."/>
            <person name="Feldgarden M."/>
            <person name="Gevers D."/>
            <person name="Izard J."/>
            <person name="Ganesan A."/>
            <person name="Baranova O.V."/>
            <person name="Blanton J.M."/>
            <person name="Tanner A.C."/>
            <person name="Mathney J."/>
            <person name="Dewhirst F.E."/>
            <person name="Young S.K."/>
            <person name="Zeng Q."/>
            <person name="Gargeya S."/>
            <person name="Fitzgerald M."/>
            <person name="Haas B."/>
            <person name="Abouelleil A."/>
            <person name="Alvarado L."/>
            <person name="Arachchi H.M."/>
            <person name="Berlin A."/>
            <person name="Chapman S.B."/>
            <person name="Gearin G."/>
            <person name="Goldberg J."/>
            <person name="Griggs A."/>
            <person name="Gujja S."/>
            <person name="Hansen M."/>
            <person name="Heiman D."/>
            <person name="Howarth C."/>
            <person name="Larimer J."/>
            <person name="Lui A."/>
            <person name="MacDonald P.J.P."/>
            <person name="McCowen C."/>
            <person name="Montmayeur A."/>
            <person name="Murphy C."/>
            <person name="Neiman D."/>
            <person name="Pearson M."/>
            <person name="Priest M."/>
            <person name="Roberts A."/>
            <person name="Saif S."/>
            <person name="Shea T."/>
            <person name="Sisk P."/>
            <person name="Stolte C."/>
            <person name="Sykes S."/>
            <person name="Wortman J."/>
            <person name="Nusbaum C."/>
            <person name="Birren B."/>
        </authorList>
    </citation>
    <scope>NUCLEOTIDE SEQUENCE [LARGE SCALE GENOMIC DNA]</scope>
    <source>
        <strain evidence="6 7">F0424</strain>
    </source>
</reference>
<keyword evidence="3" id="KW-0547">Nucleotide-binding</keyword>
<dbReference type="SUPFAM" id="SSF52540">
    <property type="entry name" value="P-loop containing nucleoside triphosphate hydrolases"/>
    <property type="match status" value="1"/>
</dbReference>
<dbReference type="STRING" id="857290.HMPREF9156_00872"/>
<proteinExistence type="inferred from homology"/>
<dbReference type="Gene3D" id="3.40.50.300">
    <property type="entry name" value="P-loop containing nucleotide triphosphate hydrolases"/>
    <property type="match status" value="1"/>
</dbReference>